<dbReference type="Proteomes" id="UP000314982">
    <property type="component" value="Unassembled WGS sequence"/>
</dbReference>
<dbReference type="PANTHER" id="PTHR43294">
    <property type="entry name" value="SODIUM/POTASSIUM-TRANSPORTING ATPASE SUBUNIT ALPHA"/>
    <property type="match status" value="1"/>
</dbReference>
<dbReference type="Pfam" id="PF00690">
    <property type="entry name" value="Cation_ATPase_N"/>
    <property type="match status" value="1"/>
</dbReference>
<proteinExistence type="predicted"/>
<evidence type="ECO:0000313" key="6">
    <source>
        <dbReference type="Proteomes" id="UP000314982"/>
    </source>
</evidence>
<dbReference type="GO" id="GO:0030007">
    <property type="term" value="P:intracellular potassium ion homeostasis"/>
    <property type="evidence" value="ECO:0007669"/>
    <property type="project" value="TreeGrafter"/>
</dbReference>
<evidence type="ECO:0000256" key="3">
    <source>
        <dbReference type="SAM" id="Phobius"/>
    </source>
</evidence>
<dbReference type="Gene3D" id="1.20.1110.10">
    <property type="entry name" value="Calcium-transporting ATPase, transmembrane domain"/>
    <property type="match status" value="1"/>
</dbReference>
<dbReference type="InterPro" id="IPR050510">
    <property type="entry name" value="Cation_transp_ATPase_P-type"/>
</dbReference>
<dbReference type="GO" id="GO:1990573">
    <property type="term" value="P:potassium ion import across plasma membrane"/>
    <property type="evidence" value="ECO:0007669"/>
    <property type="project" value="TreeGrafter"/>
</dbReference>
<dbReference type="GeneTree" id="ENSGT00940000160297"/>
<dbReference type="Gene3D" id="2.70.150.10">
    <property type="entry name" value="Calcium-transporting ATPase, cytoplasmic transduction domain A"/>
    <property type="match status" value="1"/>
</dbReference>
<evidence type="ECO:0000256" key="2">
    <source>
        <dbReference type="ARBA" id="ARBA00022842"/>
    </source>
</evidence>
<protein>
    <recommendedName>
        <fullName evidence="4">Cation-transporting P-type ATPase N-terminal domain-containing protein</fullName>
    </recommendedName>
</protein>
<evidence type="ECO:0000259" key="4">
    <source>
        <dbReference type="SMART" id="SM00831"/>
    </source>
</evidence>
<evidence type="ECO:0000256" key="1">
    <source>
        <dbReference type="ARBA" id="ARBA00022723"/>
    </source>
</evidence>
<reference evidence="5" key="2">
    <citation type="submission" date="2025-08" db="UniProtKB">
        <authorList>
            <consortium name="Ensembl"/>
        </authorList>
    </citation>
    <scope>IDENTIFICATION</scope>
</reference>
<evidence type="ECO:0000313" key="5">
    <source>
        <dbReference type="Ensembl" id="ENSHHUP00000057261.1"/>
    </source>
</evidence>
<dbReference type="InterPro" id="IPR023298">
    <property type="entry name" value="ATPase_P-typ_TM_dom_sf"/>
</dbReference>
<dbReference type="Ensembl" id="ENSHHUT00000059226.1">
    <property type="protein sequence ID" value="ENSHHUP00000057261.1"/>
    <property type="gene ID" value="ENSHHUG00000034154.1"/>
</dbReference>
<keyword evidence="3" id="KW-1133">Transmembrane helix</keyword>
<keyword evidence="2" id="KW-0460">Magnesium</keyword>
<feature type="domain" description="Cation-transporting P-type ATPase N-terminal" evidence="4">
    <location>
        <begin position="1"/>
        <end position="64"/>
    </location>
</feature>
<feature type="transmembrane region" description="Helical" evidence="3">
    <location>
        <begin position="44"/>
        <end position="65"/>
    </location>
</feature>
<dbReference type="SMART" id="SM00831">
    <property type="entry name" value="Cation_ATPase_N"/>
    <property type="match status" value="1"/>
</dbReference>
<dbReference type="SUPFAM" id="SSF81665">
    <property type="entry name" value="Calcium ATPase, transmembrane domain M"/>
    <property type="match status" value="1"/>
</dbReference>
<keyword evidence="3" id="KW-0812">Transmembrane</keyword>
<dbReference type="GO" id="GO:0046872">
    <property type="term" value="F:metal ion binding"/>
    <property type="evidence" value="ECO:0007669"/>
    <property type="project" value="UniProtKB-KW"/>
</dbReference>
<dbReference type="STRING" id="62062.ENSHHUP00000057261"/>
<accession>A0A4W5NY61</accession>
<reference evidence="6" key="1">
    <citation type="submission" date="2018-06" db="EMBL/GenBank/DDBJ databases">
        <title>Genome assembly of Danube salmon.</title>
        <authorList>
            <person name="Macqueen D.J."/>
            <person name="Gundappa M.K."/>
        </authorList>
    </citation>
    <scope>NUCLEOTIDE SEQUENCE [LARGE SCALE GENOMIC DNA]</scope>
</reference>
<sequence length="107" mass="12015">MRYTTSVTKGLTSSKAVEVLERDGPNELLPPKGTPEYVKFAQQLAGGLQCLMWVAAIICFIAFGIEFSRGTLGCFDDCHENFVLSQNYYIKSDYNSICFLQFVKLQV</sequence>
<dbReference type="GO" id="GO:0006883">
    <property type="term" value="P:intracellular sodium ion homeostasis"/>
    <property type="evidence" value="ECO:0007669"/>
    <property type="project" value="TreeGrafter"/>
</dbReference>
<reference evidence="5" key="3">
    <citation type="submission" date="2025-09" db="UniProtKB">
        <authorList>
            <consortium name="Ensembl"/>
        </authorList>
    </citation>
    <scope>IDENTIFICATION</scope>
</reference>
<dbReference type="GO" id="GO:0036376">
    <property type="term" value="P:sodium ion export across plasma membrane"/>
    <property type="evidence" value="ECO:0007669"/>
    <property type="project" value="TreeGrafter"/>
</dbReference>
<dbReference type="InterPro" id="IPR004014">
    <property type="entry name" value="ATPase_P-typ_cation-transptr_N"/>
</dbReference>
<keyword evidence="3" id="KW-0472">Membrane</keyword>
<dbReference type="GO" id="GO:0005886">
    <property type="term" value="C:plasma membrane"/>
    <property type="evidence" value="ECO:0007669"/>
    <property type="project" value="TreeGrafter"/>
</dbReference>
<organism evidence="5 6">
    <name type="scientific">Hucho hucho</name>
    <name type="common">huchen</name>
    <dbReference type="NCBI Taxonomy" id="62062"/>
    <lineage>
        <taxon>Eukaryota</taxon>
        <taxon>Metazoa</taxon>
        <taxon>Chordata</taxon>
        <taxon>Craniata</taxon>
        <taxon>Vertebrata</taxon>
        <taxon>Euteleostomi</taxon>
        <taxon>Actinopterygii</taxon>
        <taxon>Neopterygii</taxon>
        <taxon>Teleostei</taxon>
        <taxon>Protacanthopterygii</taxon>
        <taxon>Salmoniformes</taxon>
        <taxon>Salmonidae</taxon>
        <taxon>Salmoninae</taxon>
        <taxon>Hucho</taxon>
    </lineage>
</organism>
<name>A0A4W5NY61_9TELE</name>
<dbReference type="GO" id="GO:0005391">
    <property type="term" value="F:P-type sodium:potassium-exchanging transporter activity"/>
    <property type="evidence" value="ECO:0007669"/>
    <property type="project" value="TreeGrafter"/>
</dbReference>
<keyword evidence="1" id="KW-0479">Metal-binding</keyword>
<dbReference type="GO" id="GO:1902600">
    <property type="term" value="P:proton transmembrane transport"/>
    <property type="evidence" value="ECO:0007669"/>
    <property type="project" value="TreeGrafter"/>
</dbReference>
<dbReference type="PANTHER" id="PTHR43294:SF10">
    <property type="entry name" value="POTASSIUM-TRANSPORTING ATPASE ALPHA CHAIN 1"/>
    <property type="match status" value="1"/>
</dbReference>
<dbReference type="AlphaFoldDB" id="A0A4W5NY61"/>
<keyword evidence="6" id="KW-1185">Reference proteome</keyword>